<feature type="signal peptide" evidence="1">
    <location>
        <begin position="1"/>
        <end position="27"/>
    </location>
</feature>
<feature type="chain" id="PRO_5001581904" description="Ice-binding protein C-terminal domain-containing protein" evidence="1">
    <location>
        <begin position="28"/>
        <end position="213"/>
    </location>
</feature>
<dbReference type="KEGG" id="lfp:Y981_03450"/>
<protein>
    <recommendedName>
        <fullName evidence="2">Ice-binding protein C-terminal domain-containing protein</fullName>
    </recommendedName>
</protein>
<evidence type="ECO:0000256" key="1">
    <source>
        <dbReference type="SAM" id="SignalP"/>
    </source>
</evidence>
<evidence type="ECO:0000313" key="3">
    <source>
        <dbReference type="EMBL" id="AIA31552.1"/>
    </source>
</evidence>
<dbReference type="NCBIfam" id="TIGR02595">
    <property type="entry name" value="PEP_CTERM"/>
    <property type="match status" value="1"/>
</dbReference>
<dbReference type="InterPro" id="IPR013424">
    <property type="entry name" value="Ice-binding_C"/>
</dbReference>
<dbReference type="RefSeq" id="WP_038504743.1">
    <property type="nucleotide sequence ID" value="NZ_CP007243.1"/>
</dbReference>
<organism evidence="3 4">
    <name type="scientific">Leptospirillum ferriphilum YSK</name>
    <dbReference type="NCBI Taxonomy" id="1441628"/>
    <lineage>
        <taxon>Bacteria</taxon>
        <taxon>Pseudomonadati</taxon>
        <taxon>Nitrospirota</taxon>
        <taxon>Nitrospiria</taxon>
        <taxon>Nitrospirales</taxon>
        <taxon>Nitrospiraceae</taxon>
        <taxon>Leptospirillum</taxon>
    </lineage>
</organism>
<dbReference type="Pfam" id="PF07589">
    <property type="entry name" value="PEP-CTERM"/>
    <property type="match status" value="1"/>
</dbReference>
<reference evidence="4" key="1">
    <citation type="submission" date="2014-02" db="EMBL/GenBank/DDBJ databases">
        <title>Complete genome sequence and comparative genomic analysis of the nitrogen-fixing bacterium Leptospirillum ferriphilum YSK.</title>
        <authorList>
            <person name="Guo X."/>
            <person name="Yin H."/>
            <person name="Liang Y."/>
            <person name="Hu Q."/>
            <person name="Ma L."/>
            <person name="Xiao Y."/>
            <person name="Zhang X."/>
            <person name="Qiu G."/>
            <person name="Liu X."/>
        </authorList>
    </citation>
    <scope>NUCLEOTIDE SEQUENCE [LARGE SCALE GENOMIC DNA]</scope>
    <source>
        <strain evidence="4">YSK</strain>
    </source>
</reference>
<evidence type="ECO:0000313" key="4">
    <source>
        <dbReference type="Proteomes" id="UP000027059"/>
    </source>
</evidence>
<gene>
    <name evidence="3" type="ORF">Y981_03450</name>
</gene>
<keyword evidence="1" id="KW-0732">Signal</keyword>
<dbReference type="Proteomes" id="UP000027059">
    <property type="component" value="Chromosome"/>
</dbReference>
<dbReference type="HOGENOM" id="CLU_1293075_0_0_0"/>
<sequence length="213" mass="21786">MSRKLLGMLLSLGVLANVVLSAPSAHATYSVYLYQNGNNVDATGSGTINLTGLSDSFVTGQNKGGSLNPSDSNISMGIVAPVTLWFGDISGPGSFGPGSATNASSSSGDPFYMGPVGSFGSLFVPTNYSSGASLSNTDVFDNTTLAALGVTTGIYTWTWGNGAGEFILYAGESSSSPPSPSATPEPSTWVLFGTGILALMGTSRKKKLLQSWK</sequence>
<evidence type="ECO:0000259" key="2">
    <source>
        <dbReference type="Pfam" id="PF07589"/>
    </source>
</evidence>
<dbReference type="AlphaFoldDB" id="A0A059Y236"/>
<dbReference type="OrthoDB" id="9157660at2"/>
<keyword evidence="4" id="KW-1185">Reference proteome</keyword>
<accession>A0A059Y236</accession>
<feature type="domain" description="Ice-binding protein C-terminal" evidence="2">
    <location>
        <begin position="182"/>
        <end position="205"/>
    </location>
</feature>
<proteinExistence type="predicted"/>
<name>A0A059Y236_9BACT</name>
<dbReference type="EMBL" id="CP007243">
    <property type="protein sequence ID" value="AIA31552.1"/>
    <property type="molecule type" value="Genomic_DNA"/>
</dbReference>
<reference evidence="3 4" key="2">
    <citation type="journal article" date="2015" name="Biomed. Res. Int.">
        <title>Effects of Arsenite Resistance on the Growth and Functional Gene Expression of Leptospirillum ferriphilum and Acidithiobacillus thiooxidans in Pure Culture and Coculture.</title>
        <authorList>
            <person name="Jiang H."/>
            <person name="Liang Y."/>
            <person name="Yin H."/>
            <person name="Xiao Y."/>
            <person name="Guo X."/>
            <person name="Xu Y."/>
            <person name="Hu Q."/>
            <person name="Liu H."/>
            <person name="Liu X."/>
        </authorList>
    </citation>
    <scope>NUCLEOTIDE SEQUENCE [LARGE SCALE GENOMIC DNA]</scope>
    <source>
        <strain evidence="3 4">YSK</strain>
    </source>
</reference>